<sequence>MRFSRINLLLITVAAVLGGVVISLLLGAGRETHWLPAAAPRNLPANAAPQPLPTLTAQALSLSWQQSIFSADRKPDLVSGKRATTALQGIVLTGVVIDGQGQWALLRLANKRTRKLAVGAALDDGWTLSELSPLQATFTYQGQTRQLSLPVLRLPPPSTAPVITLPNVPRP</sequence>
<dbReference type="Proteomes" id="UP000245056">
    <property type="component" value="Unassembled WGS sequence"/>
</dbReference>
<comment type="caution">
    <text evidence="1">The sequence shown here is derived from an EMBL/GenBank/DDBJ whole genome shotgun (WGS) entry which is preliminary data.</text>
</comment>
<dbReference type="EMBL" id="QFAW01000067">
    <property type="protein sequence ID" value="PWE38860.1"/>
    <property type="molecule type" value="Genomic_DNA"/>
</dbReference>
<dbReference type="AlphaFoldDB" id="A0A2U2D0A8"/>
<organism evidence="1 2">
    <name type="scientific">Pseudomonas prosekii</name>
    <dbReference type="NCBI Taxonomy" id="1148509"/>
    <lineage>
        <taxon>Bacteria</taxon>
        <taxon>Pseudomonadati</taxon>
        <taxon>Pseudomonadota</taxon>
        <taxon>Gammaproteobacteria</taxon>
        <taxon>Pseudomonadales</taxon>
        <taxon>Pseudomonadaceae</taxon>
        <taxon>Pseudomonas</taxon>
    </lineage>
</organism>
<dbReference type="OrthoDB" id="5951700at2"/>
<reference evidence="1 2" key="1">
    <citation type="submission" date="2018-05" db="EMBL/GenBank/DDBJ databases">
        <title>Genome sequences of two Antarctic strains of Pseudomonas prosekii: insights into adaptation to extreme conditions.</title>
        <authorList>
            <person name="Snopkova K."/>
            <person name="Dufkova K."/>
            <person name="Cejkova D."/>
            <person name="Sedlacek I."/>
            <person name="Smajs D."/>
        </authorList>
    </citation>
    <scope>NUCLEOTIDE SEQUENCE [LARGE SCALE GENOMIC DNA]</scope>
    <source>
        <strain evidence="1 2">P2673</strain>
    </source>
</reference>
<evidence type="ECO:0000313" key="2">
    <source>
        <dbReference type="Proteomes" id="UP000245056"/>
    </source>
</evidence>
<accession>A0A2U2D0A8</accession>
<gene>
    <name evidence="1" type="ORF">C9I49_27260</name>
</gene>
<protein>
    <submittedName>
        <fullName evidence="1">General secretion pathway protein GspN</fullName>
    </submittedName>
</protein>
<evidence type="ECO:0000313" key="1">
    <source>
        <dbReference type="EMBL" id="PWE38860.1"/>
    </source>
</evidence>
<dbReference type="RefSeq" id="WP_109522473.1">
    <property type="nucleotide sequence ID" value="NZ_QFAW01000067.1"/>
</dbReference>
<proteinExistence type="predicted"/>
<name>A0A2U2D0A8_9PSED</name>